<dbReference type="AlphaFoldDB" id="A0A0F9FV67"/>
<dbReference type="EMBL" id="LAZR01028880">
    <property type="protein sequence ID" value="KKL61235.1"/>
    <property type="molecule type" value="Genomic_DNA"/>
</dbReference>
<protein>
    <submittedName>
        <fullName evidence="1">Uncharacterized protein</fullName>
    </submittedName>
</protein>
<proteinExistence type="predicted"/>
<evidence type="ECO:0000313" key="1">
    <source>
        <dbReference type="EMBL" id="KKL61235.1"/>
    </source>
</evidence>
<name>A0A0F9FV67_9ZZZZ</name>
<accession>A0A0F9FV67</accession>
<organism evidence="1">
    <name type="scientific">marine sediment metagenome</name>
    <dbReference type="NCBI Taxonomy" id="412755"/>
    <lineage>
        <taxon>unclassified sequences</taxon>
        <taxon>metagenomes</taxon>
        <taxon>ecological metagenomes</taxon>
    </lineage>
</organism>
<gene>
    <name evidence="1" type="ORF">LCGC14_2197280</name>
</gene>
<feature type="non-terminal residue" evidence="1">
    <location>
        <position position="163"/>
    </location>
</feature>
<comment type="caution">
    <text evidence="1">The sequence shown here is derived from an EMBL/GenBank/DDBJ whole genome shotgun (WGS) entry which is preliminary data.</text>
</comment>
<reference evidence="1" key="1">
    <citation type="journal article" date="2015" name="Nature">
        <title>Complex archaea that bridge the gap between prokaryotes and eukaryotes.</title>
        <authorList>
            <person name="Spang A."/>
            <person name="Saw J.H."/>
            <person name="Jorgensen S.L."/>
            <person name="Zaremba-Niedzwiedzka K."/>
            <person name="Martijn J."/>
            <person name="Lind A.E."/>
            <person name="van Eijk R."/>
            <person name="Schleper C."/>
            <person name="Guy L."/>
            <person name="Ettema T.J."/>
        </authorList>
    </citation>
    <scope>NUCLEOTIDE SEQUENCE</scope>
</reference>
<sequence length="163" mass="19005">MAGEAEYTIDPEMEQEIMDEVENQQMDHAEDVFDDNQLLNQEYQADYPVLEPEERINAAAFLNKAAFHSQDTVRTTFLHEGELGRPLFTVRFLMDMEDIANYYIDPLLKKYKEVLDNDVSNKISTYFWNKLQNVTDSGMSNKGFISNLSVTRKMDATRTRTRE</sequence>